<feature type="domain" description="IF rod" evidence="5">
    <location>
        <begin position="1"/>
        <end position="155"/>
    </location>
</feature>
<evidence type="ECO:0000256" key="2">
    <source>
        <dbReference type="ARBA" id="ARBA00023054"/>
    </source>
</evidence>
<keyword evidence="7" id="KW-1185">Reference proteome</keyword>
<evidence type="ECO:0000313" key="6">
    <source>
        <dbReference type="EMBL" id="CAJ0947690.1"/>
    </source>
</evidence>
<comment type="caution">
    <text evidence="6">The sequence shown here is derived from an EMBL/GenBank/DDBJ whole genome shotgun (WGS) entry which is preliminary data.</text>
</comment>
<evidence type="ECO:0000259" key="5">
    <source>
        <dbReference type="PROSITE" id="PS51842"/>
    </source>
</evidence>
<dbReference type="Proteomes" id="UP001176940">
    <property type="component" value="Unassembled WGS sequence"/>
</dbReference>
<dbReference type="InterPro" id="IPR002957">
    <property type="entry name" value="Keratin_I"/>
</dbReference>
<reference evidence="6" key="1">
    <citation type="submission" date="2023-07" db="EMBL/GenBank/DDBJ databases">
        <authorList>
            <person name="Stuckert A."/>
        </authorList>
    </citation>
    <scope>NUCLEOTIDE SEQUENCE</scope>
</reference>
<evidence type="ECO:0000256" key="1">
    <source>
        <dbReference type="ARBA" id="ARBA00022754"/>
    </source>
</evidence>
<name>A0ABN9LQ45_9NEOB</name>
<evidence type="ECO:0000313" key="7">
    <source>
        <dbReference type="Proteomes" id="UP001176940"/>
    </source>
</evidence>
<dbReference type="EMBL" id="CAUEEQ010027151">
    <property type="protein sequence ID" value="CAJ0947690.1"/>
    <property type="molecule type" value="Genomic_DNA"/>
</dbReference>
<dbReference type="PRINTS" id="PR01248">
    <property type="entry name" value="TYPE1KERATIN"/>
</dbReference>
<evidence type="ECO:0000256" key="3">
    <source>
        <dbReference type="SAM" id="Coils"/>
    </source>
</evidence>
<keyword evidence="1" id="KW-0403">Intermediate filament</keyword>
<dbReference type="SUPFAM" id="SSF64593">
    <property type="entry name" value="Intermediate filament protein, coiled coil region"/>
    <property type="match status" value="1"/>
</dbReference>
<sequence length="203" mass="22648">MNAAPGIDLTKLLNDMRGQYEALAEKNRKDAEAQFNKMSEGLKKEISQGIEETKTSKSEVSELRKSLQALEIELQSQLAMKKSLEDTLAETEGRFCMQIAQLQAQIASIEEQLTNIRADIECQTANFEDLLNIKTRLEAEIATYTKLLEGEGGTSSTSSSTSSSSSRTTQSSTTKLPEDTEVDWYTSEPQSLVLQNFDFLLFR</sequence>
<dbReference type="Pfam" id="PF00038">
    <property type="entry name" value="Filament"/>
    <property type="match status" value="1"/>
</dbReference>
<feature type="coiled-coil region" evidence="3">
    <location>
        <begin position="53"/>
        <end position="126"/>
    </location>
</feature>
<dbReference type="SMART" id="SM01391">
    <property type="entry name" value="Filament"/>
    <property type="match status" value="1"/>
</dbReference>
<dbReference type="Gene3D" id="1.20.5.500">
    <property type="entry name" value="Single helix bin"/>
    <property type="match status" value="1"/>
</dbReference>
<protein>
    <recommendedName>
        <fullName evidence="5">IF rod domain-containing protein</fullName>
    </recommendedName>
</protein>
<keyword evidence="2 3" id="KW-0175">Coiled coil</keyword>
<dbReference type="InterPro" id="IPR039008">
    <property type="entry name" value="IF_rod_dom"/>
</dbReference>
<feature type="compositionally biased region" description="Low complexity" evidence="4">
    <location>
        <begin position="154"/>
        <end position="174"/>
    </location>
</feature>
<feature type="region of interest" description="Disordered" evidence="4">
    <location>
        <begin position="150"/>
        <end position="182"/>
    </location>
</feature>
<gene>
    <name evidence="6" type="ORF">RIMI_LOCUS11792768</name>
</gene>
<accession>A0ABN9LQ45</accession>
<organism evidence="6 7">
    <name type="scientific">Ranitomeya imitator</name>
    <name type="common">mimic poison frog</name>
    <dbReference type="NCBI Taxonomy" id="111125"/>
    <lineage>
        <taxon>Eukaryota</taxon>
        <taxon>Metazoa</taxon>
        <taxon>Chordata</taxon>
        <taxon>Craniata</taxon>
        <taxon>Vertebrata</taxon>
        <taxon>Euteleostomi</taxon>
        <taxon>Amphibia</taxon>
        <taxon>Batrachia</taxon>
        <taxon>Anura</taxon>
        <taxon>Neobatrachia</taxon>
        <taxon>Hyloidea</taxon>
        <taxon>Dendrobatidae</taxon>
        <taxon>Dendrobatinae</taxon>
        <taxon>Ranitomeya</taxon>
    </lineage>
</organism>
<dbReference type="Gene3D" id="1.20.5.170">
    <property type="match status" value="1"/>
</dbReference>
<dbReference type="PROSITE" id="PS51842">
    <property type="entry name" value="IF_ROD_2"/>
    <property type="match status" value="1"/>
</dbReference>
<dbReference type="PANTHER" id="PTHR23239">
    <property type="entry name" value="INTERMEDIATE FILAMENT"/>
    <property type="match status" value="1"/>
</dbReference>
<evidence type="ECO:0000256" key="4">
    <source>
        <dbReference type="SAM" id="MobiDB-lite"/>
    </source>
</evidence>
<proteinExistence type="predicted"/>
<dbReference type="PANTHER" id="PTHR23239:SF207">
    <property type="entry name" value="KERATIN, TYPE I CYTOSKELETAL 24"/>
    <property type="match status" value="1"/>
</dbReference>